<evidence type="ECO:0000313" key="2">
    <source>
        <dbReference type="EMBL" id="AEJ43793.1"/>
    </source>
</evidence>
<dbReference type="KEGG" id="aad:TC41_1877"/>
<organism evidence="2 3">
    <name type="scientific">Alicyclobacillus acidocaldarius (strain Tc-4-1)</name>
    <name type="common">Bacillus acidocaldarius</name>
    <dbReference type="NCBI Taxonomy" id="1048834"/>
    <lineage>
        <taxon>Bacteria</taxon>
        <taxon>Bacillati</taxon>
        <taxon>Bacillota</taxon>
        <taxon>Bacilli</taxon>
        <taxon>Bacillales</taxon>
        <taxon>Alicyclobacillaceae</taxon>
        <taxon>Alicyclobacillus</taxon>
    </lineage>
</organism>
<dbReference type="HOGENOM" id="CLU_1881372_0_0_9"/>
<evidence type="ECO:0000313" key="3">
    <source>
        <dbReference type="Proteomes" id="UP000000292"/>
    </source>
</evidence>
<dbReference type="PANTHER" id="PTHR35604">
    <property type="entry name" value="TRANSPOSASE INSH FOR INSERTION SEQUENCE ELEMENT IS5A-RELATED"/>
    <property type="match status" value="1"/>
</dbReference>
<dbReference type="PATRIC" id="fig|1048834.4.peg.1773"/>
<dbReference type="OrthoDB" id="9789070at2"/>
<dbReference type="STRING" id="1048834.TC41_1877"/>
<dbReference type="RefSeq" id="WP_014464646.1">
    <property type="nucleotide sequence ID" value="NC_017167.1"/>
</dbReference>
<gene>
    <name evidence="2" type="ordered locus">TC41_1877</name>
</gene>
<dbReference type="InterPro" id="IPR008490">
    <property type="entry name" value="Transposase_InsH_N"/>
</dbReference>
<name>F8IDE0_ALIAT</name>
<dbReference type="eggNOG" id="COG3039">
    <property type="taxonomic scope" value="Bacteria"/>
</dbReference>
<reference evidence="2 3" key="1">
    <citation type="journal article" date="2011" name="J. Bacteriol.">
        <title>Complete Genome Sequence of Alicyclobacillus acidocaldarius Strain Tc-4-1.</title>
        <authorList>
            <person name="Chen Y."/>
            <person name="He Y."/>
            <person name="Zhang B."/>
            <person name="Yang J."/>
            <person name="Li W."/>
            <person name="Dong Z."/>
            <person name="Hu S."/>
        </authorList>
    </citation>
    <scope>NUCLEOTIDE SEQUENCE [LARGE SCALE GENOMIC DNA]</scope>
    <source>
        <strain evidence="2 3">Tc-4-1</strain>
    </source>
</reference>
<dbReference type="Pfam" id="PF05598">
    <property type="entry name" value="DUF772"/>
    <property type="match status" value="1"/>
</dbReference>
<reference evidence="3" key="2">
    <citation type="submission" date="2011-06" db="EMBL/GenBank/DDBJ databases">
        <title>The complete genome sequence of Alicyclobacillus acidocaldarius sp. Tc-4-1.</title>
        <authorList>
            <person name="Chen Y."/>
            <person name="He Y."/>
            <person name="Dong Z."/>
            <person name="Hu S."/>
        </authorList>
    </citation>
    <scope>NUCLEOTIDE SEQUENCE [LARGE SCALE GENOMIC DNA]</scope>
    <source>
        <strain evidence="3">Tc-4-1</strain>
    </source>
</reference>
<evidence type="ECO:0000259" key="1">
    <source>
        <dbReference type="Pfam" id="PF05598"/>
    </source>
</evidence>
<protein>
    <submittedName>
        <fullName evidence="2">Transposase IS4 family protein</fullName>
    </submittedName>
</protein>
<dbReference type="Proteomes" id="UP000000292">
    <property type="component" value="Chromosome"/>
</dbReference>
<dbReference type="EMBL" id="CP002902">
    <property type="protein sequence ID" value="AEJ43793.1"/>
    <property type="molecule type" value="Genomic_DNA"/>
</dbReference>
<feature type="domain" description="Transposase InsH N-terminal" evidence="1">
    <location>
        <begin position="18"/>
        <end position="112"/>
    </location>
</feature>
<sequence>MLTRFPDSRSLWDDWLIRKLLPENHILLAIDQHIDFSFVEEETRDLYSLHHGRPAYAPEQLLRVLFLAYFYNLSDVRVAEELRYNLLYRAFAHFSLDDDTPDDSTLVVFRRRLGPERCARLLDRIVEQARQKGAS</sequence>
<dbReference type="AlphaFoldDB" id="F8IDE0"/>
<accession>F8IDE0</accession>
<proteinExistence type="predicted"/>
<dbReference type="PANTHER" id="PTHR35604:SF2">
    <property type="entry name" value="TRANSPOSASE INSH FOR INSERTION SEQUENCE ELEMENT IS5A-RELATED"/>
    <property type="match status" value="1"/>
</dbReference>